<dbReference type="GO" id="GO:0016747">
    <property type="term" value="F:acyltransferase activity, transferring groups other than amino-acyl groups"/>
    <property type="evidence" value="ECO:0007669"/>
    <property type="project" value="InterPro"/>
</dbReference>
<name>A0AB39KNV2_9CAUL</name>
<feature type="domain" description="N-acetyltransferase" evidence="1">
    <location>
        <begin position="15"/>
        <end position="176"/>
    </location>
</feature>
<dbReference type="EMBL" id="CP158375">
    <property type="protein sequence ID" value="XDO95334.1"/>
    <property type="molecule type" value="Genomic_DNA"/>
</dbReference>
<dbReference type="CDD" id="cd04301">
    <property type="entry name" value="NAT_SF"/>
    <property type="match status" value="1"/>
</dbReference>
<dbReference type="InterPro" id="IPR016181">
    <property type="entry name" value="Acyl_CoA_acyltransferase"/>
</dbReference>
<evidence type="ECO:0000259" key="1">
    <source>
        <dbReference type="PROSITE" id="PS51186"/>
    </source>
</evidence>
<dbReference type="SUPFAM" id="SSF55729">
    <property type="entry name" value="Acyl-CoA N-acyltransferases (Nat)"/>
    <property type="match status" value="1"/>
</dbReference>
<reference evidence="2" key="1">
    <citation type="submission" date="2024-06" db="EMBL/GenBank/DDBJ databases">
        <title>Caulobacter inopinatus, sp. nov.</title>
        <authorList>
            <person name="Donachie S.P."/>
        </authorList>
    </citation>
    <scope>NUCLEOTIDE SEQUENCE</scope>
    <source>
        <strain evidence="2">73W</strain>
    </source>
</reference>
<accession>A0AB39KNV2</accession>
<proteinExistence type="predicted"/>
<dbReference type="RefSeq" id="WP_369058183.1">
    <property type="nucleotide sequence ID" value="NZ_CP158375.1"/>
</dbReference>
<evidence type="ECO:0000313" key="2">
    <source>
        <dbReference type="EMBL" id="XDO95334.1"/>
    </source>
</evidence>
<dbReference type="Pfam" id="PF13302">
    <property type="entry name" value="Acetyltransf_3"/>
    <property type="match status" value="1"/>
</dbReference>
<dbReference type="PROSITE" id="PS51186">
    <property type="entry name" value="GNAT"/>
    <property type="match status" value="1"/>
</dbReference>
<gene>
    <name evidence="2" type="ORF">ABOZ73_10955</name>
</gene>
<organism evidence="2">
    <name type="scientific">Caulobacter sp. 73W</name>
    <dbReference type="NCBI Taxonomy" id="3161137"/>
    <lineage>
        <taxon>Bacteria</taxon>
        <taxon>Pseudomonadati</taxon>
        <taxon>Pseudomonadota</taxon>
        <taxon>Alphaproteobacteria</taxon>
        <taxon>Caulobacterales</taxon>
        <taxon>Caulobacteraceae</taxon>
        <taxon>Caulobacter</taxon>
    </lineage>
</organism>
<dbReference type="AlphaFoldDB" id="A0AB39KNV2"/>
<sequence>MNVIGQTPTIETRRLVLREPRLADAPRLAQLIDYDVARMTTRMPWPYSAEDAEAFVVQVQMQDRRKDNTFAITLENEGLVGVLGFFLTPEGRTEVGYWIAPAYWGRGLASEALMGALSWASRDWRKRLVVAGHFADNPASGRVLCKAGFLYTGIVDAKPSRARGEPAETRMMVWLA</sequence>
<dbReference type="Gene3D" id="3.40.630.30">
    <property type="match status" value="1"/>
</dbReference>
<dbReference type="PANTHER" id="PTHR43328:SF1">
    <property type="entry name" value="N-ACETYLTRANSFERASE DOMAIN-CONTAINING PROTEIN"/>
    <property type="match status" value="1"/>
</dbReference>
<dbReference type="InterPro" id="IPR000182">
    <property type="entry name" value="GNAT_dom"/>
</dbReference>
<dbReference type="PANTHER" id="PTHR43328">
    <property type="entry name" value="ACETYLTRANSFERASE-RELATED"/>
    <property type="match status" value="1"/>
</dbReference>
<protein>
    <submittedName>
        <fullName evidence="2">GNAT family N-acetyltransferase</fullName>
    </submittedName>
</protein>